<dbReference type="PROSITE" id="PS50294">
    <property type="entry name" value="WD_REPEATS_REGION"/>
    <property type="match status" value="11"/>
</dbReference>
<evidence type="ECO:0000256" key="2">
    <source>
        <dbReference type="ARBA" id="ARBA00022737"/>
    </source>
</evidence>
<evidence type="ECO:0000256" key="1">
    <source>
        <dbReference type="ARBA" id="ARBA00022574"/>
    </source>
</evidence>
<feature type="repeat" description="WD" evidence="3">
    <location>
        <begin position="1093"/>
        <end position="1134"/>
    </location>
</feature>
<proteinExistence type="predicted"/>
<feature type="repeat" description="WD" evidence="3">
    <location>
        <begin position="805"/>
        <end position="846"/>
    </location>
</feature>
<dbReference type="InterPro" id="IPR019775">
    <property type="entry name" value="WD40_repeat_CS"/>
</dbReference>
<organism evidence="5 6">
    <name type="scientific">Sphaerobolus stellatus (strain SS14)</name>
    <dbReference type="NCBI Taxonomy" id="990650"/>
    <lineage>
        <taxon>Eukaryota</taxon>
        <taxon>Fungi</taxon>
        <taxon>Dikarya</taxon>
        <taxon>Basidiomycota</taxon>
        <taxon>Agaricomycotina</taxon>
        <taxon>Agaricomycetes</taxon>
        <taxon>Phallomycetidae</taxon>
        <taxon>Geastrales</taxon>
        <taxon>Sphaerobolaceae</taxon>
        <taxon>Sphaerobolus</taxon>
    </lineage>
</organism>
<feature type="repeat" description="WD" evidence="3">
    <location>
        <begin position="1136"/>
        <end position="1177"/>
    </location>
</feature>
<dbReference type="InterPro" id="IPR011047">
    <property type="entry name" value="Quinoprotein_ADH-like_sf"/>
</dbReference>
<evidence type="ECO:0000313" key="6">
    <source>
        <dbReference type="Proteomes" id="UP000054279"/>
    </source>
</evidence>
<evidence type="ECO:0000256" key="3">
    <source>
        <dbReference type="PROSITE-ProRule" id="PRU00221"/>
    </source>
</evidence>
<dbReference type="PROSITE" id="PS50837">
    <property type="entry name" value="NACHT"/>
    <property type="match status" value="1"/>
</dbReference>
<dbReference type="InterPro" id="IPR001680">
    <property type="entry name" value="WD40_rpt"/>
</dbReference>
<protein>
    <recommendedName>
        <fullName evidence="4">NACHT domain-containing protein</fullName>
    </recommendedName>
</protein>
<dbReference type="Pfam" id="PF00400">
    <property type="entry name" value="WD40"/>
    <property type="match status" value="12"/>
</dbReference>
<keyword evidence="1 3" id="KW-0853">WD repeat</keyword>
<accession>A0A0C9UWJ7</accession>
<feature type="repeat" description="WD" evidence="3">
    <location>
        <begin position="1222"/>
        <end position="1254"/>
    </location>
</feature>
<feature type="repeat" description="WD" evidence="3">
    <location>
        <begin position="1179"/>
        <end position="1220"/>
    </location>
</feature>
<dbReference type="Gene3D" id="3.40.50.300">
    <property type="entry name" value="P-loop containing nucleotide triphosphate hydrolases"/>
    <property type="match status" value="1"/>
</dbReference>
<dbReference type="PANTHER" id="PTHR45333">
    <property type="entry name" value="MEMBRANE PROTEIN-RELATED"/>
    <property type="match status" value="1"/>
</dbReference>
<dbReference type="PANTHER" id="PTHR45333:SF1">
    <property type="entry name" value="CHROMOSOME UNDETERMINED SCAFFOLD_625, WHOLE GENOME SHOTGUN SEQUENCE"/>
    <property type="match status" value="1"/>
</dbReference>
<dbReference type="Pfam" id="PF24883">
    <property type="entry name" value="NPHP3_N"/>
    <property type="match status" value="1"/>
</dbReference>
<dbReference type="SUPFAM" id="SSF50998">
    <property type="entry name" value="Quinoprotein alcohol dehydrogenase-like"/>
    <property type="match status" value="1"/>
</dbReference>
<dbReference type="EMBL" id="KN837154">
    <property type="protein sequence ID" value="KIJ39234.1"/>
    <property type="molecule type" value="Genomic_DNA"/>
</dbReference>
<feature type="repeat" description="WD" evidence="3">
    <location>
        <begin position="890"/>
        <end position="931"/>
    </location>
</feature>
<gene>
    <name evidence="5" type="ORF">M422DRAFT_175550</name>
</gene>
<reference evidence="5 6" key="1">
    <citation type="submission" date="2014-06" db="EMBL/GenBank/DDBJ databases">
        <title>Evolutionary Origins and Diversification of the Mycorrhizal Mutualists.</title>
        <authorList>
            <consortium name="DOE Joint Genome Institute"/>
            <consortium name="Mycorrhizal Genomics Consortium"/>
            <person name="Kohler A."/>
            <person name="Kuo A."/>
            <person name="Nagy L.G."/>
            <person name="Floudas D."/>
            <person name="Copeland A."/>
            <person name="Barry K.W."/>
            <person name="Cichocki N."/>
            <person name="Veneault-Fourrey C."/>
            <person name="LaButti K."/>
            <person name="Lindquist E.A."/>
            <person name="Lipzen A."/>
            <person name="Lundell T."/>
            <person name="Morin E."/>
            <person name="Murat C."/>
            <person name="Riley R."/>
            <person name="Ohm R."/>
            <person name="Sun H."/>
            <person name="Tunlid A."/>
            <person name="Henrissat B."/>
            <person name="Grigoriev I.V."/>
            <person name="Hibbett D.S."/>
            <person name="Martin F."/>
        </authorList>
    </citation>
    <scope>NUCLEOTIDE SEQUENCE [LARGE SCALE GENOMIC DNA]</scope>
    <source>
        <strain evidence="5 6">SS14</strain>
    </source>
</reference>
<dbReference type="InterPro" id="IPR036322">
    <property type="entry name" value="WD40_repeat_dom_sf"/>
</dbReference>
<name>A0A0C9UWJ7_SPHS4</name>
<dbReference type="InterPro" id="IPR056884">
    <property type="entry name" value="NPHP3-like_N"/>
</dbReference>
<dbReference type="PROSITE" id="PS50082">
    <property type="entry name" value="WD_REPEATS_2"/>
    <property type="match status" value="11"/>
</dbReference>
<dbReference type="SUPFAM" id="SSF50978">
    <property type="entry name" value="WD40 repeat-like"/>
    <property type="match status" value="1"/>
</dbReference>
<dbReference type="OrthoDB" id="538223at2759"/>
<dbReference type="CDD" id="cd00200">
    <property type="entry name" value="WD40"/>
    <property type="match status" value="2"/>
</dbReference>
<feature type="repeat" description="WD" evidence="3">
    <location>
        <begin position="1007"/>
        <end position="1048"/>
    </location>
</feature>
<sequence length="1330" mass="149063">MIEKQLERDDNIGNLLDTISRAYDIIRVASHDEIGAELQPRLESQKQVLDALTTLTIHCGNFITKYCQDVSFAARIVKNTLKDDSSRLELYMMSFEQLRKDLDSHAILVTQRVILQTEEEIIQIKRGTDFKIRDMVCANGAGFNTEKMCLLGTRAQLIGEILEWINSTASRSNSLEETGLGSPQPIFWLHGVAGCGKSAVAHTVGQILHRIHKLGSFFCFDVSQQSDHRHTNIFRTIAADLADQYPSFKLALVSALNRDLCGTNDLTKQWNDLLLEPAHEAKESFEGPIVIIIDALDESGDEATRAALLSILVKEAHKLPSNFCFLVTSRTFPDIKEKMDTAEGLISKDIATVEVKQDIAAYFQFHLHELDATYFNQDQISLLVERAGGLFQWAFLAFKFIKASGYGGHTSKQQFEDLARMEPYHNDEEKSLKTLYIKILSQFFGKSGEDAMKRFRLVIGSILAVTKPVTASELAHLLNYYDPAVSYKDTIQPVLKYMGALLSGITADNIPIHPLHTSFREFLTQDKASNQFYIDIKQANCYLAWATLNTLLKELKFNICNLESSYIANTAVEDLQERINNISFALRYSCHNWATHICNSSAHSSSSVLSTYVTEFTNSHLLFWIEVLSLEDKLQIASNELNNILLWLEVSLYIALLTHDTLKFLQVFGTAIKHSTPHLYLSALSFSPELSSFQDKYNKFFHQIPRIINGWEQTWPLNHVIQTSRPVWSLAISPDGKQIVTTSGFSLQLWNGITYELAGQPYDGHTSQIWSVAFSPDGKKIASGSYDTTLCIWDTEKHKIIGQPLKGHTGWVRSVAFAPDGKTIVSGSSDQTISIWDIEQQKNIAQLQDHTGPVTSVAISPDSKKIVSGSSDRNLRIWDAEKHVLIGQPLQGHTKSVQSVAFAPDGKSIVSGASDHKICIWDVEKQELIGQPLQGHTDSVWSVAFSPDGKTIVSGSRDNTVRVWDIEKHKQIGQPLQGHTNWIQDRTICIWDVKRPELMNHSFQSQLKSHTGGVNSVAFSPDGKKIVSGSYDTTLCIWNAEKHELIGQPLQGHTRLIQSVAFASDGKTMASGSDDRKVCIWDVEKQELIGQPLQGHTNLVRSVAFSPDKKTIVSGSWDSTVRIWDVEKHKQIGEPLQGHTHYVLSVAFSPNGKMIVSGSYDRTICIWDVEKQELIGQPLQGHVDKVHSVAFSPDGKTIVSGSWDNTVRVWDVEKHKQIGQPFWGHTDYIRSVAFTPDGKKIISGSKDNTIRIWDANIHDDIRIHQESKIETTSLIPSTAENRLLLWIPHSYRKGLIWTGGLGTFGVPNVELDLSDFTHGKEWTKCYKGNS</sequence>
<dbReference type="InterPro" id="IPR015943">
    <property type="entry name" value="WD40/YVTN_repeat-like_dom_sf"/>
</dbReference>
<feature type="repeat" description="WD" evidence="3">
    <location>
        <begin position="847"/>
        <end position="879"/>
    </location>
</feature>
<feature type="repeat" description="WD" evidence="3">
    <location>
        <begin position="1050"/>
        <end position="1091"/>
    </location>
</feature>
<keyword evidence="2" id="KW-0677">Repeat</keyword>
<dbReference type="SUPFAM" id="SSF52540">
    <property type="entry name" value="P-loop containing nucleoside triphosphate hydrolases"/>
    <property type="match status" value="1"/>
</dbReference>
<feature type="domain" description="NACHT" evidence="4">
    <location>
        <begin position="185"/>
        <end position="331"/>
    </location>
</feature>
<dbReference type="PRINTS" id="PR00320">
    <property type="entry name" value="GPROTEINBRPT"/>
</dbReference>
<dbReference type="InterPro" id="IPR027417">
    <property type="entry name" value="P-loop_NTPase"/>
</dbReference>
<dbReference type="SMART" id="SM00320">
    <property type="entry name" value="WD40"/>
    <property type="match status" value="12"/>
</dbReference>
<dbReference type="Gene3D" id="2.130.10.10">
    <property type="entry name" value="YVTN repeat-like/Quinoprotein amine dehydrogenase"/>
    <property type="match status" value="6"/>
</dbReference>
<feature type="repeat" description="WD" evidence="3">
    <location>
        <begin position="933"/>
        <end position="974"/>
    </location>
</feature>
<evidence type="ECO:0000313" key="5">
    <source>
        <dbReference type="EMBL" id="KIJ39234.1"/>
    </source>
</evidence>
<evidence type="ECO:0000259" key="4">
    <source>
        <dbReference type="PROSITE" id="PS50837"/>
    </source>
</evidence>
<feature type="repeat" description="WD" evidence="3">
    <location>
        <begin position="762"/>
        <end position="803"/>
    </location>
</feature>
<keyword evidence="6" id="KW-1185">Reference proteome</keyword>
<dbReference type="InterPro" id="IPR007111">
    <property type="entry name" value="NACHT_NTPase"/>
</dbReference>
<dbReference type="InterPro" id="IPR020472">
    <property type="entry name" value="WD40_PAC1"/>
</dbReference>
<dbReference type="PROSITE" id="PS00678">
    <property type="entry name" value="WD_REPEATS_1"/>
    <property type="match status" value="8"/>
</dbReference>
<dbReference type="HOGENOM" id="CLU_000288_6_3_1"/>
<dbReference type="Proteomes" id="UP000054279">
    <property type="component" value="Unassembled WGS sequence"/>
</dbReference>